<dbReference type="EMBL" id="JANAKD010000456">
    <property type="protein sequence ID" value="KAJ3493732.1"/>
    <property type="molecule type" value="Genomic_DNA"/>
</dbReference>
<sequence length="511" mass="57222">MADNATFQKTAEMWSVASLVVLLYMSATPKVDKKAPAFTSNATPLIGSWNFFTQKMGFWKAAVDESKTGNFSFWLGKNHVVGVSGEAARKMYLDHRSLHLIKGITLIGHGPDFIDGRSTVIHDIWKGVGSSGRTYAQRRLLELQKSENLEKRLPLVTRDARRAFEAIADNAATVTNPSKTCFRIVIAQGSRIVGADEIADDPKLLSALLGYIPILQFTNSLHLLAMPWLSYFSPAYWKRRYGRWGLTKIVTPLVHKRMQKGAPRVDDALQYLIDAGDSEDFIRTFVISMLFIAGANTGVISGSMLNMIAHHPDWQEKIYQEIAASADAACSNANKNLPLVDKLDSLTLDGWERMSTALDICYKEAIRMWVAFPMGRFNDTPDAIPIPDSDEVIPSGSFACYNTVDVHYNEKLYPDPMRWNPERWLDGGKEFESEAYGFMGWGAGRHPCVGMRWAKLQQNILMAYALALYKWEGCDEHGQKVTVVKQPTHALDHLAPKLPQGTHCMFVPRNA</sequence>
<gene>
    <name evidence="1" type="ORF">NLG97_g4548</name>
</gene>
<comment type="caution">
    <text evidence="1">The sequence shown here is derived from an EMBL/GenBank/DDBJ whole genome shotgun (WGS) entry which is preliminary data.</text>
</comment>
<keyword evidence="2" id="KW-1185">Reference proteome</keyword>
<organism evidence="1 2">
    <name type="scientific">Lecanicillium saksenae</name>
    <dbReference type="NCBI Taxonomy" id="468837"/>
    <lineage>
        <taxon>Eukaryota</taxon>
        <taxon>Fungi</taxon>
        <taxon>Dikarya</taxon>
        <taxon>Ascomycota</taxon>
        <taxon>Pezizomycotina</taxon>
        <taxon>Sordariomycetes</taxon>
        <taxon>Hypocreomycetidae</taxon>
        <taxon>Hypocreales</taxon>
        <taxon>Cordycipitaceae</taxon>
        <taxon>Lecanicillium</taxon>
    </lineage>
</organism>
<evidence type="ECO:0000313" key="2">
    <source>
        <dbReference type="Proteomes" id="UP001148737"/>
    </source>
</evidence>
<name>A0ACC1QWN0_9HYPO</name>
<evidence type="ECO:0000313" key="1">
    <source>
        <dbReference type="EMBL" id="KAJ3493732.1"/>
    </source>
</evidence>
<accession>A0ACC1QWN0</accession>
<reference evidence="1" key="1">
    <citation type="submission" date="2022-07" db="EMBL/GenBank/DDBJ databases">
        <title>Genome Sequence of Lecanicillium saksenae.</title>
        <authorList>
            <person name="Buettner E."/>
        </authorList>
    </citation>
    <scope>NUCLEOTIDE SEQUENCE</scope>
    <source>
        <strain evidence="1">VT-O1</strain>
    </source>
</reference>
<proteinExistence type="predicted"/>
<dbReference type="Proteomes" id="UP001148737">
    <property type="component" value="Unassembled WGS sequence"/>
</dbReference>
<protein>
    <submittedName>
        <fullName evidence="1">Uncharacterized protein</fullName>
    </submittedName>
</protein>